<proteinExistence type="predicted"/>
<reference evidence="1" key="1">
    <citation type="submission" date="2022-02" db="EMBL/GenBank/DDBJ databases">
        <title>Towards deciphering the DNA virus diversity associated with rodent species in the families Cricetidae and Heteromyidae.</title>
        <authorList>
            <person name="Lund M."/>
            <person name="Larsen B.B."/>
            <person name="Gryseels S."/>
            <person name="Kraberger S."/>
            <person name="Rowsey D.M."/>
            <person name="Steger L."/>
            <person name="Yule K.M."/>
            <person name="Upham N.S."/>
            <person name="Worobey M."/>
            <person name="Van Doorslaer K."/>
            <person name="Varsani A."/>
        </authorList>
    </citation>
    <scope>NUCLEOTIDE SEQUENCE</scope>
    <source>
        <strain evidence="1">UA08Rod_5307</strain>
    </source>
</reference>
<evidence type="ECO:0000313" key="1">
    <source>
        <dbReference type="EMBL" id="UPW41175.1"/>
    </source>
</evidence>
<name>A0A976R808_9VIRU</name>
<protein>
    <submittedName>
        <fullName evidence="1">Uncharacterized protein</fullName>
    </submittedName>
</protein>
<organism evidence="1">
    <name type="scientific">Sigmofec virus UA08Rod_5307</name>
    <dbReference type="NCBI Taxonomy" id="2929418"/>
    <lineage>
        <taxon>Viruses</taxon>
        <taxon>Monodnaviria</taxon>
        <taxon>Sangervirae</taxon>
        <taxon>Phixviricota</taxon>
        <taxon>Malgrandaviricetes</taxon>
        <taxon>Petitvirales</taxon>
        <taxon>Microviridae</taxon>
    </lineage>
</organism>
<dbReference type="EMBL" id="OM869553">
    <property type="protein sequence ID" value="UPW41175.1"/>
    <property type="molecule type" value="Genomic_DNA"/>
</dbReference>
<accession>A0A976R808</accession>
<sequence length="105" mass="12718">MKEKVQNDSVRESQEKISYSNPRIFTYRYYWTVSENSNVYNCLYTGTYAEHIAYYQRLLDKFDLAITKLYREYVCEYDPTYMYVTDSVFDVEKNKEGDKNETQTD</sequence>